<organism evidence="1 2">
    <name type="scientific">Zarea fungicola</name>
    <dbReference type="NCBI Taxonomy" id="93591"/>
    <lineage>
        <taxon>Eukaryota</taxon>
        <taxon>Fungi</taxon>
        <taxon>Dikarya</taxon>
        <taxon>Ascomycota</taxon>
        <taxon>Pezizomycotina</taxon>
        <taxon>Sordariomycetes</taxon>
        <taxon>Hypocreomycetidae</taxon>
        <taxon>Hypocreales</taxon>
        <taxon>Cordycipitaceae</taxon>
        <taxon>Zarea</taxon>
    </lineage>
</organism>
<proteinExistence type="predicted"/>
<comment type="caution">
    <text evidence="1">The sequence shown here is derived from an EMBL/GenBank/DDBJ whole genome shotgun (WGS) entry which is preliminary data.</text>
</comment>
<keyword evidence="2" id="KW-1185">Reference proteome</keyword>
<evidence type="ECO:0000313" key="1">
    <source>
        <dbReference type="EMBL" id="KAJ2980531.1"/>
    </source>
</evidence>
<name>A0ACC1NPU4_9HYPO</name>
<gene>
    <name evidence="1" type="ORF">NQ176_g2580</name>
</gene>
<reference evidence="1" key="1">
    <citation type="submission" date="2022-08" db="EMBL/GenBank/DDBJ databases">
        <title>Genome Sequence of Lecanicillium fungicola.</title>
        <authorList>
            <person name="Buettner E."/>
        </authorList>
    </citation>
    <scope>NUCLEOTIDE SEQUENCE</scope>
    <source>
        <strain evidence="1">Babe33</strain>
    </source>
</reference>
<protein>
    <submittedName>
        <fullName evidence="1">Uncharacterized protein</fullName>
    </submittedName>
</protein>
<dbReference type="Proteomes" id="UP001143910">
    <property type="component" value="Unassembled WGS sequence"/>
</dbReference>
<sequence length="79" mass="7980">MSSAPIRDSPMVAYLQISKTPLTMASEVPATNGNGSSAAASFAVKAGLAVLFEDRYGGFDNVDLGLSESSGSHGVGSVE</sequence>
<evidence type="ECO:0000313" key="2">
    <source>
        <dbReference type="Proteomes" id="UP001143910"/>
    </source>
</evidence>
<dbReference type="EMBL" id="JANJQO010000192">
    <property type="protein sequence ID" value="KAJ2980531.1"/>
    <property type="molecule type" value="Genomic_DNA"/>
</dbReference>
<accession>A0ACC1NPU4</accession>